<gene>
    <name evidence="9" type="ORF">O181_095878</name>
</gene>
<dbReference type="GO" id="GO:0005634">
    <property type="term" value="C:nucleus"/>
    <property type="evidence" value="ECO:0007669"/>
    <property type="project" value="UniProtKB-SubCell"/>
</dbReference>
<comment type="similarity">
    <text evidence="3">Belongs to the HARBI1 family.</text>
</comment>
<dbReference type="GO" id="GO:0046872">
    <property type="term" value="F:metal ion binding"/>
    <property type="evidence" value="ECO:0007669"/>
    <property type="project" value="UniProtKB-KW"/>
</dbReference>
<evidence type="ECO:0000256" key="5">
    <source>
        <dbReference type="ARBA" id="ARBA00022723"/>
    </source>
</evidence>
<evidence type="ECO:0000256" key="6">
    <source>
        <dbReference type="ARBA" id="ARBA00022801"/>
    </source>
</evidence>
<dbReference type="GO" id="GO:0004518">
    <property type="term" value="F:nuclease activity"/>
    <property type="evidence" value="ECO:0007669"/>
    <property type="project" value="UniProtKB-KW"/>
</dbReference>
<evidence type="ECO:0000313" key="10">
    <source>
        <dbReference type="Proteomes" id="UP000765509"/>
    </source>
</evidence>
<keyword evidence="7" id="KW-0539">Nucleus</keyword>
<reference evidence="9" key="1">
    <citation type="submission" date="2021-03" db="EMBL/GenBank/DDBJ databases">
        <title>Draft genome sequence of rust myrtle Austropuccinia psidii MF-1, a brazilian biotype.</title>
        <authorList>
            <person name="Quecine M.C."/>
            <person name="Pachon D.M.R."/>
            <person name="Bonatelli M.L."/>
            <person name="Correr F.H."/>
            <person name="Franceschini L.M."/>
            <person name="Leite T.F."/>
            <person name="Margarido G.R.A."/>
            <person name="Almeida C.A."/>
            <person name="Ferrarezi J.A."/>
            <person name="Labate C.A."/>
        </authorList>
    </citation>
    <scope>NUCLEOTIDE SEQUENCE</scope>
    <source>
        <strain evidence="9">MF-1</strain>
    </source>
</reference>
<keyword evidence="6" id="KW-0378">Hydrolase</keyword>
<feature type="domain" description="DDE Tnp4" evidence="8">
    <location>
        <begin position="219"/>
        <end position="376"/>
    </location>
</feature>
<dbReference type="Proteomes" id="UP000765509">
    <property type="component" value="Unassembled WGS sequence"/>
</dbReference>
<keyword evidence="4" id="KW-0540">Nuclease</keyword>
<dbReference type="PANTHER" id="PTHR22930">
    <property type="match status" value="1"/>
</dbReference>
<protein>
    <recommendedName>
        <fullName evidence="8">DDE Tnp4 domain-containing protein</fullName>
    </recommendedName>
</protein>
<evidence type="ECO:0000313" key="9">
    <source>
        <dbReference type="EMBL" id="MBW0556163.1"/>
    </source>
</evidence>
<name>A0A9Q3J4P9_9BASI</name>
<sequence length="426" mass="49327">MPRYSARQEFIHELNKTRNKAKKQLVLSWLRILLAPEWPTIGTMLGSNCRLTALMLEWLFSQHLRVEAMLHRALSSRYFILRRPQMPREEFNLMELMTMREIDFKQAVRTSHRGFHHIYSLIKQSPEFTNNSYCGQLDVCQQLALTLERLGSNGNGASLGRFARTYQVSRGSIVMASRRVIKVLCDLGPQYIFWPNEEQRGEISRHLAHEGFPGCVGFLDGTTIPLFQRPGVDGEVFYDRKKRYSLNVQVACDHRKMITAILSGWPGSCGDSTMYKRMGLFEWPQDFFGWGQYILTDSAYPLGLHCIPCYKGSAANHNLNQSFNYYIAQSRVRIEHCLGVWKGRWGSLQNLRLACNKASDMIHINNWIYVCAVLHNILLEDGDNWHEEHGNENVFERQGVDRLEGNVPRAHRAHIQDHCLRFHGQI</sequence>
<accession>A0A9Q3J4P9</accession>
<comment type="subcellular location">
    <subcellularLocation>
        <location evidence="2">Nucleus</location>
    </subcellularLocation>
</comment>
<evidence type="ECO:0000259" key="8">
    <source>
        <dbReference type="Pfam" id="PF13359"/>
    </source>
</evidence>
<proteinExistence type="inferred from homology"/>
<keyword evidence="5" id="KW-0479">Metal-binding</keyword>
<dbReference type="OrthoDB" id="2502344at2759"/>
<evidence type="ECO:0000256" key="1">
    <source>
        <dbReference type="ARBA" id="ARBA00001968"/>
    </source>
</evidence>
<evidence type="ECO:0000256" key="3">
    <source>
        <dbReference type="ARBA" id="ARBA00006958"/>
    </source>
</evidence>
<keyword evidence="10" id="KW-1185">Reference proteome</keyword>
<dbReference type="PANTHER" id="PTHR22930:SF85">
    <property type="entry name" value="GH03217P-RELATED"/>
    <property type="match status" value="1"/>
</dbReference>
<comment type="cofactor">
    <cofactor evidence="1">
        <name>a divalent metal cation</name>
        <dbReference type="ChEBI" id="CHEBI:60240"/>
    </cofactor>
</comment>
<dbReference type="InterPro" id="IPR027806">
    <property type="entry name" value="HARBI1_dom"/>
</dbReference>
<organism evidence="9 10">
    <name type="scientific">Austropuccinia psidii MF-1</name>
    <dbReference type="NCBI Taxonomy" id="1389203"/>
    <lineage>
        <taxon>Eukaryota</taxon>
        <taxon>Fungi</taxon>
        <taxon>Dikarya</taxon>
        <taxon>Basidiomycota</taxon>
        <taxon>Pucciniomycotina</taxon>
        <taxon>Pucciniomycetes</taxon>
        <taxon>Pucciniales</taxon>
        <taxon>Sphaerophragmiaceae</taxon>
        <taxon>Austropuccinia</taxon>
    </lineage>
</organism>
<dbReference type="AlphaFoldDB" id="A0A9Q3J4P9"/>
<dbReference type="GO" id="GO:0016787">
    <property type="term" value="F:hydrolase activity"/>
    <property type="evidence" value="ECO:0007669"/>
    <property type="project" value="UniProtKB-KW"/>
</dbReference>
<dbReference type="InterPro" id="IPR045249">
    <property type="entry name" value="HARBI1-like"/>
</dbReference>
<dbReference type="EMBL" id="AVOT02063472">
    <property type="protein sequence ID" value="MBW0556163.1"/>
    <property type="molecule type" value="Genomic_DNA"/>
</dbReference>
<dbReference type="Pfam" id="PF13359">
    <property type="entry name" value="DDE_Tnp_4"/>
    <property type="match status" value="1"/>
</dbReference>
<evidence type="ECO:0000256" key="4">
    <source>
        <dbReference type="ARBA" id="ARBA00022722"/>
    </source>
</evidence>
<comment type="caution">
    <text evidence="9">The sequence shown here is derived from an EMBL/GenBank/DDBJ whole genome shotgun (WGS) entry which is preliminary data.</text>
</comment>
<evidence type="ECO:0000256" key="7">
    <source>
        <dbReference type="ARBA" id="ARBA00023242"/>
    </source>
</evidence>
<evidence type="ECO:0000256" key="2">
    <source>
        <dbReference type="ARBA" id="ARBA00004123"/>
    </source>
</evidence>